<evidence type="ECO:0000313" key="2">
    <source>
        <dbReference type="Proteomes" id="UP000824881"/>
    </source>
</evidence>
<keyword evidence="2" id="KW-1185">Reference proteome</keyword>
<organism evidence="1 2">
    <name type="scientific">Pleurotus cornucopiae</name>
    <name type="common">Cornucopia mushroom</name>
    <dbReference type="NCBI Taxonomy" id="5321"/>
    <lineage>
        <taxon>Eukaryota</taxon>
        <taxon>Fungi</taxon>
        <taxon>Dikarya</taxon>
        <taxon>Basidiomycota</taxon>
        <taxon>Agaricomycotina</taxon>
        <taxon>Agaricomycetes</taxon>
        <taxon>Agaricomycetidae</taxon>
        <taxon>Agaricales</taxon>
        <taxon>Pleurotineae</taxon>
        <taxon>Pleurotaceae</taxon>
        <taxon>Pleurotus</taxon>
    </lineage>
</organism>
<dbReference type="Proteomes" id="UP000824881">
    <property type="component" value="Unassembled WGS sequence"/>
</dbReference>
<accession>A0ACB7J1J4</accession>
<sequence>MAESNRSLISVASSLVPSLPQTPNSAATLPPEIWCKILSHLPPTEVMRVRRVNSLFYAVALDHRFHHFKIEGIADDETHKFDALVRFVGDAMSPALAGRIKHITLCMDQLEMLQKFYAFTAMGATFNDNVAIPPDRMRALELISAFFRVFENARALNKVRLILCGTANHYDPFELRFTQEFWRRLSPPKCITALELEVDVTKLALLLELAPSIVAPCLKELSILIERYWSRSPREKVDFRRIHGLFEQLGPSLETLTFKTTIKRLATSAFDNDIVMPELRELELDVRFGDLEPVRAINANYPALAELTLHMWMPATLSDSQWFSSLNLPNLRVLRVTLEARAQLATIWRGTLDAPRLEKLCLSGCFTRRSTPRELTQLCKFFKSASVVVLEIEVAEIDEFVVDTLAMAFPNLQSLRIWALKPKGRVSFFLCLV</sequence>
<dbReference type="EMBL" id="WQMT02000003">
    <property type="protein sequence ID" value="KAG9224427.1"/>
    <property type="molecule type" value="Genomic_DNA"/>
</dbReference>
<name>A0ACB7J1J4_PLECO</name>
<gene>
    <name evidence="1" type="ORF">CCMSSC00406_0009469</name>
</gene>
<proteinExistence type="predicted"/>
<evidence type="ECO:0000313" key="1">
    <source>
        <dbReference type="EMBL" id="KAG9224427.1"/>
    </source>
</evidence>
<comment type="caution">
    <text evidence="1">The sequence shown here is derived from an EMBL/GenBank/DDBJ whole genome shotgun (WGS) entry which is preliminary data.</text>
</comment>
<protein>
    <submittedName>
        <fullName evidence="1">Uncharacterized protein</fullName>
    </submittedName>
</protein>
<reference evidence="1 2" key="1">
    <citation type="journal article" date="2021" name="Appl. Environ. Microbiol.">
        <title>Genetic linkage and physical mapping for an oyster mushroom Pleurotus cornucopiae and QTL analysis for the trait cap color.</title>
        <authorList>
            <person name="Zhang Y."/>
            <person name="Gao W."/>
            <person name="Sonnenberg A."/>
            <person name="Chen Q."/>
            <person name="Zhang J."/>
            <person name="Huang C."/>
        </authorList>
    </citation>
    <scope>NUCLEOTIDE SEQUENCE [LARGE SCALE GENOMIC DNA]</scope>
    <source>
        <strain evidence="1">CCMSSC00406</strain>
    </source>
</reference>